<comment type="caution">
    <text evidence="2">The sequence shown here is derived from an EMBL/GenBank/DDBJ whole genome shotgun (WGS) entry which is preliminary data.</text>
</comment>
<evidence type="ECO:0000259" key="1">
    <source>
        <dbReference type="Pfam" id="PF13460"/>
    </source>
</evidence>
<name>A0A936ZQD6_9BURK</name>
<proteinExistence type="predicted"/>
<dbReference type="InterPro" id="IPR052718">
    <property type="entry name" value="NmrA-type_oxidoreductase"/>
</dbReference>
<organism evidence="2 3">
    <name type="scientific">Ramlibacter aurantiacus</name>
    <dbReference type="NCBI Taxonomy" id="2801330"/>
    <lineage>
        <taxon>Bacteria</taxon>
        <taxon>Pseudomonadati</taxon>
        <taxon>Pseudomonadota</taxon>
        <taxon>Betaproteobacteria</taxon>
        <taxon>Burkholderiales</taxon>
        <taxon>Comamonadaceae</taxon>
        <taxon>Ramlibacter</taxon>
    </lineage>
</organism>
<gene>
    <name evidence="2" type="ORF">JI739_01875</name>
</gene>
<dbReference type="Proteomes" id="UP000613011">
    <property type="component" value="Unassembled WGS sequence"/>
</dbReference>
<dbReference type="InterPro" id="IPR036291">
    <property type="entry name" value="NAD(P)-bd_dom_sf"/>
</dbReference>
<dbReference type="Gene3D" id="3.40.50.720">
    <property type="entry name" value="NAD(P)-binding Rossmann-like Domain"/>
    <property type="match status" value="1"/>
</dbReference>
<feature type="domain" description="NAD(P)-binding" evidence="1">
    <location>
        <begin position="6"/>
        <end position="183"/>
    </location>
</feature>
<dbReference type="PANTHER" id="PTHR47129">
    <property type="entry name" value="QUINONE OXIDOREDUCTASE 2"/>
    <property type="match status" value="1"/>
</dbReference>
<protein>
    <submittedName>
        <fullName evidence="2">NAD(P)H-binding protein</fullName>
    </submittedName>
</protein>
<sequence>MITVTGASGKLGRATAQELGLRVQPQQVTLGTRTPAAIDDLRQQGFRVATVDFDRPGTVEEALSGSRSVMVICGHGTNDKRIQQHKAVIDIARPMGARFFYTSFTNPVRSSLFPFAQAHAATESYARESGIAHTFLRNNHYFENLESALRRALSTGELALPGARGKVAYIARQDVGAASAGALTLEQPETAYELTGTQALDLFEVAELAADVWGQHIAARDMPAGEYSSLLAARGMPGFVVEAQVNLRLACGAGEYEAVRPDAQLLAGRPLLSMRDYLRTLAAAVAPAA</sequence>
<reference evidence="2" key="1">
    <citation type="submission" date="2021-01" db="EMBL/GenBank/DDBJ databases">
        <title>Ramlibacter sp. strain AW1 16S ribosomal RNA gene Genome sequencing and assembly.</title>
        <authorList>
            <person name="Kang M."/>
        </authorList>
    </citation>
    <scope>NUCLEOTIDE SEQUENCE</scope>
    <source>
        <strain evidence="2">AW1</strain>
    </source>
</reference>
<dbReference type="Pfam" id="PF13460">
    <property type="entry name" value="NAD_binding_10"/>
    <property type="match status" value="1"/>
</dbReference>
<dbReference type="SUPFAM" id="SSF51735">
    <property type="entry name" value="NAD(P)-binding Rossmann-fold domains"/>
    <property type="match status" value="1"/>
</dbReference>
<keyword evidence="3" id="KW-1185">Reference proteome</keyword>
<dbReference type="RefSeq" id="WP_201682140.1">
    <property type="nucleotide sequence ID" value="NZ_JAEQNA010000001.1"/>
</dbReference>
<accession>A0A936ZQD6</accession>
<dbReference type="Gene3D" id="3.90.25.10">
    <property type="entry name" value="UDP-galactose 4-epimerase, domain 1"/>
    <property type="match status" value="1"/>
</dbReference>
<dbReference type="InterPro" id="IPR016040">
    <property type="entry name" value="NAD(P)-bd_dom"/>
</dbReference>
<dbReference type="PANTHER" id="PTHR47129:SF1">
    <property type="entry name" value="NMRA-LIKE DOMAIN-CONTAINING PROTEIN"/>
    <property type="match status" value="1"/>
</dbReference>
<evidence type="ECO:0000313" key="2">
    <source>
        <dbReference type="EMBL" id="MBL0419085.1"/>
    </source>
</evidence>
<dbReference type="AlphaFoldDB" id="A0A936ZQD6"/>
<evidence type="ECO:0000313" key="3">
    <source>
        <dbReference type="Proteomes" id="UP000613011"/>
    </source>
</evidence>
<dbReference type="EMBL" id="JAEQNA010000001">
    <property type="protein sequence ID" value="MBL0419085.1"/>
    <property type="molecule type" value="Genomic_DNA"/>
</dbReference>